<proteinExistence type="predicted"/>
<reference evidence="2" key="1">
    <citation type="submission" date="2020-08" db="EMBL/GenBank/DDBJ databases">
        <title>Genome sequencing and assembly of the red palm weevil Rhynchophorus ferrugineus.</title>
        <authorList>
            <person name="Dias G.B."/>
            <person name="Bergman C.M."/>
            <person name="Manee M."/>
        </authorList>
    </citation>
    <scope>NUCLEOTIDE SEQUENCE</scope>
    <source>
        <strain evidence="2">AA-2017</strain>
        <tissue evidence="2">Whole larva</tissue>
    </source>
</reference>
<name>A0A834M4Q8_RHYFE</name>
<feature type="compositionally biased region" description="Low complexity" evidence="1">
    <location>
        <begin position="35"/>
        <end position="49"/>
    </location>
</feature>
<keyword evidence="3" id="KW-1185">Reference proteome</keyword>
<organism evidence="2 3">
    <name type="scientific">Rhynchophorus ferrugineus</name>
    <name type="common">Red palm weevil</name>
    <name type="synonym">Curculio ferrugineus</name>
    <dbReference type="NCBI Taxonomy" id="354439"/>
    <lineage>
        <taxon>Eukaryota</taxon>
        <taxon>Metazoa</taxon>
        <taxon>Ecdysozoa</taxon>
        <taxon>Arthropoda</taxon>
        <taxon>Hexapoda</taxon>
        <taxon>Insecta</taxon>
        <taxon>Pterygota</taxon>
        <taxon>Neoptera</taxon>
        <taxon>Endopterygota</taxon>
        <taxon>Coleoptera</taxon>
        <taxon>Polyphaga</taxon>
        <taxon>Cucujiformia</taxon>
        <taxon>Curculionidae</taxon>
        <taxon>Dryophthorinae</taxon>
        <taxon>Rhynchophorus</taxon>
    </lineage>
</organism>
<dbReference type="AlphaFoldDB" id="A0A834M4Q8"/>
<gene>
    <name evidence="2" type="ORF">GWI33_015221</name>
</gene>
<feature type="region of interest" description="Disordered" evidence="1">
    <location>
        <begin position="35"/>
        <end position="59"/>
    </location>
</feature>
<dbReference type="Proteomes" id="UP000625711">
    <property type="component" value="Unassembled WGS sequence"/>
</dbReference>
<protein>
    <submittedName>
        <fullName evidence="2">Uncharacterized protein</fullName>
    </submittedName>
</protein>
<dbReference type="EMBL" id="JAACXV010013876">
    <property type="protein sequence ID" value="KAF7271961.1"/>
    <property type="molecule type" value="Genomic_DNA"/>
</dbReference>
<evidence type="ECO:0000313" key="3">
    <source>
        <dbReference type="Proteomes" id="UP000625711"/>
    </source>
</evidence>
<accession>A0A834M4Q8</accession>
<evidence type="ECO:0000256" key="1">
    <source>
        <dbReference type="SAM" id="MobiDB-lite"/>
    </source>
</evidence>
<comment type="caution">
    <text evidence="2">The sequence shown here is derived from an EMBL/GenBank/DDBJ whole genome shotgun (WGS) entry which is preliminary data.</text>
</comment>
<sequence>MRKVKSSVARAQNVPSGWIIYRFSLTEQALQAAATLPPSSSPLHPSTPACPRRNAPKTPVNHRQSVLAISCVNLPCNTLESEADAFPARREKVFLFALRSAS</sequence>
<evidence type="ECO:0000313" key="2">
    <source>
        <dbReference type="EMBL" id="KAF7271961.1"/>
    </source>
</evidence>